<dbReference type="GO" id="GO:0006633">
    <property type="term" value="P:fatty acid biosynthetic process"/>
    <property type="evidence" value="ECO:0007669"/>
    <property type="project" value="TreeGrafter"/>
</dbReference>
<dbReference type="OrthoDB" id="9808669at2"/>
<accession>A0A6I0F9B4</accession>
<evidence type="ECO:0000259" key="4">
    <source>
        <dbReference type="PROSITE" id="PS52004"/>
    </source>
</evidence>
<dbReference type="EMBL" id="WBZC01000040">
    <property type="protein sequence ID" value="KAB3533471.1"/>
    <property type="molecule type" value="Genomic_DNA"/>
</dbReference>
<dbReference type="CDD" id="cd00834">
    <property type="entry name" value="KAS_I_II"/>
    <property type="match status" value="1"/>
</dbReference>
<sequence>MDGKRRVVVTGIGMLCNLGNNKDEVLASLMKDKAYFQESEELKGVKVGKGSLYNYELKEATSMNKIEGMSYITIDEALKDSSLSIEELEAKAERVAISFATSSTALHVIEHCTKGFIDKKERGLWYLHSGQYMSRMANRYGIKGSIYTTSSACASGTAAAILAYDLIKNNEADIVIVGGADTVSGFSLYGFNSLQSLSKNICKPFDKDRDGINIGEGSGFFIFEELEHAKARNKKWYTEIIGCSLGNEAYHMTSPNPEGEVINHVMKEAIKDAGISPKSIDYINAHGTGTKANDIVELKAIEELFEETTEVNTLVSSTKSRTGHCLGAAGSIELGFSILALSHNLHLTTLNASNKIEDKLSLLEPKGKKVLEYALSNSFAFAGNLASIVLKNSNDTDL</sequence>
<dbReference type="InterPro" id="IPR000794">
    <property type="entry name" value="Beta-ketoacyl_synthase"/>
</dbReference>
<dbReference type="RefSeq" id="WP_151861615.1">
    <property type="nucleotide sequence ID" value="NZ_WBZC01000040.1"/>
</dbReference>
<dbReference type="AlphaFoldDB" id="A0A6I0F9B4"/>
<dbReference type="Gene3D" id="3.40.47.10">
    <property type="match status" value="1"/>
</dbReference>
<dbReference type="InterPro" id="IPR016039">
    <property type="entry name" value="Thiolase-like"/>
</dbReference>
<organism evidence="5 6">
    <name type="scientific">Alkaliphilus pronyensis</name>
    <dbReference type="NCBI Taxonomy" id="1482732"/>
    <lineage>
        <taxon>Bacteria</taxon>
        <taxon>Bacillati</taxon>
        <taxon>Bacillota</taxon>
        <taxon>Clostridia</taxon>
        <taxon>Peptostreptococcales</taxon>
        <taxon>Natronincolaceae</taxon>
        <taxon>Alkaliphilus</taxon>
    </lineage>
</organism>
<keyword evidence="2 3" id="KW-0808">Transferase</keyword>
<evidence type="ECO:0000313" key="6">
    <source>
        <dbReference type="Proteomes" id="UP000432715"/>
    </source>
</evidence>
<evidence type="ECO:0000256" key="1">
    <source>
        <dbReference type="ARBA" id="ARBA00008467"/>
    </source>
</evidence>
<dbReference type="PANTHER" id="PTHR11712:SF325">
    <property type="entry name" value="3-OXOACYL-(ACYL-CARRIER-PROTEIN) SYNTHASE II FABF"/>
    <property type="match status" value="1"/>
</dbReference>
<evidence type="ECO:0000313" key="5">
    <source>
        <dbReference type="EMBL" id="KAB3533471.1"/>
    </source>
</evidence>
<evidence type="ECO:0000256" key="3">
    <source>
        <dbReference type="RuleBase" id="RU003694"/>
    </source>
</evidence>
<reference evidence="5 6" key="1">
    <citation type="submission" date="2019-10" db="EMBL/GenBank/DDBJ databases">
        <title>Alkaliphilus serpentinus sp. nov. and Alkaliphilus pronyensis sp. nov., two novel anaerobic alkaliphilic species isolated from the serpentinized-hosted hydrothermal field of the Prony Bay (New Caledonia).</title>
        <authorList>
            <person name="Postec A."/>
        </authorList>
    </citation>
    <scope>NUCLEOTIDE SEQUENCE [LARGE SCALE GENOMIC DNA]</scope>
    <source>
        <strain evidence="5 6">LacV</strain>
    </source>
</reference>
<dbReference type="PROSITE" id="PS52004">
    <property type="entry name" value="KS3_2"/>
    <property type="match status" value="1"/>
</dbReference>
<dbReference type="InterPro" id="IPR020841">
    <property type="entry name" value="PKS_Beta-ketoAc_synthase_dom"/>
</dbReference>
<dbReference type="GO" id="GO:0004315">
    <property type="term" value="F:3-oxoacyl-[acyl-carrier-protein] synthase activity"/>
    <property type="evidence" value="ECO:0007669"/>
    <property type="project" value="TreeGrafter"/>
</dbReference>
<gene>
    <name evidence="5" type="ORF">F8154_10745</name>
</gene>
<protein>
    <submittedName>
        <fullName evidence="5">Beta-ketoacyl-[acyl-carrier-protein] synthase family protein</fullName>
    </submittedName>
</protein>
<dbReference type="GO" id="GO:0005829">
    <property type="term" value="C:cytosol"/>
    <property type="evidence" value="ECO:0007669"/>
    <property type="project" value="TreeGrafter"/>
</dbReference>
<proteinExistence type="inferred from homology"/>
<dbReference type="SMART" id="SM00825">
    <property type="entry name" value="PKS_KS"/>
    <property type="match status" value="1"/>
</dbReference>
<evidence type="ECO:0000256" key="2">
    <source>
        <dbReference type="ARBA" id="ARBA00022679"/>
    </source>
</evidence>
<feature type="domain" description="Ketosynthase family 3 (KS3)" evidence="4">
    <location>
        <begin position="1"/>
        <end position="392"/>
    </location>
</feature>
<dbReference type="Proteomes" id="UP000432715">
    <property type="component" value="Unassembled WGS sequence"/>
</dbReference>
<dbReference type="Pfam" id="PF02801">
    <property type="entry name" value="Ketoacyl-synt_C"/>
    <property type="match status" value="1"/>
</dbReference>
<dbReference type="SUPFAM" id="SSF53901">
    <property type="entry name" value="Thiolase-like"/>
    <property type="match status" value="2"/>
</dbReference>
<dbReference type="InterPro" id="IPR014030">
    <property type="entry name" value="Ketoacyl_synth_N"/>
</dbReference>
<name>A0A6I0F9B4_9FIRM</name>
<keyword evidence="6" id="KW-1185">Reference proteome</keyword>
<dbReference type="InterPro" id="IPR014031">
    <property type="entry name" value="Ketoacyl_synth_C"/>
</dbReference>
<dbReference type="PANTHER" id="PTHR11712">
    <property type="entry name" value="POLYKETIDE SYNTHASE-RELATED"/>
    <property type="match status" value="1"/>
</dbReference>
<dbReference type="Pfam" id="PF00109">
    <property type="entry name" value="ketoacyl-synt"/>
    <property type="match status" value="1"/>
</dbReference>
<comment type="similarity">
    <text evidence="1 3">Belongs to the thiolase-like superfamily. Beta-ketoacyl-ACP synthases family.</text>
</comment>
<comment type="caution">
    <text evidence="5">The sequence shown here is derived from an EMBL/GenBank/DDBJ whole genome shotgun (WGS) entry which is preliminary data.</text>
</comment>